<keyword evidence="3 5" id="KW-1133">Transmembrane helix</keyword>
<dbReference type="CDD" id="cd16914">
    <property type="entry name" value="EcfT"/>
    <property type="match status" value="1"/>
</dbReference>
<dbReference type="HOGENOM" id="CLU_056469_2_3_9"/>
<evidence type="ECO:0000256" key="5">
    <source>
        <dbReference type="SAM" id="Phobius"/>
    </source>
</evidence>
<comment type="subcellular location">
    <subcellularLocation>
        <location evidence="1">Membrane</location>
        <topology evidence="1">Multi-pass membrane protein</topology>
    </subcellularLocation>
</comment>
<evidence type="ECO:0000256" key="2">
    <source>
        <dbReference type="ARBA" id="ARBA00022692"/>
    </source>
</evidence>
<feature type="transmembrane region" description="Helical" evidence="5">
    <location>
        <begin position="236"/>
        <end position="253"/>
    </location>
</feature>
<dbReference type="RefSeq" id="WP_024381773.1">
    <property type="nucleotide sequence ID" value="NZ_ALLE01000034.1"/>
</dbReference>
<feature type="transmembrane region" description="Helical" evidence="5">
    <location>
        <begin position="103"/>
        <end position="126"/>
    </location>
</feature>
<name>A0A075SG59_STRSU</name>
<protein>
    <submittedName>
        <fullName evidence="6">Cobalt ABC transporter permease</fullName>
    </submittedName>
</protein>
<dbReference type="AlphaFoldDB" id="A0A075SG59"/>
<proteinExistence type="predicted"/>
<dbReference type="EMBL" id="CP008921">
    <property type="protein sequence ID" value="AIG43254.1"/>
    <property type="molecule type" value="Genomic_DNA"/>
</dbReference>
<evidence type="ECO:0000313" key="6">
    <source>
        <dbReference type="EMBL" id="AIG43254.1"/>
    </source>
</evidence>
<sequence>MKTMSLFEDKNSFLNNLSPLTKMLYVLATILIPIIAGDLAVFSITILLSVVLLAHSKVLRQTLPILSVSGFVILTVGIIQGLFRSGNVTPVFQLGPVIFYKEGLLFAAEIALNVCNIILAFCVLILTTKSSDMIEELVRKGFSPRMGYVFVSLFQLIPQMTSRMATITDAQRSRGMETEGSMLVRLKAFLPLVSPVIMSSFIDTRERAIALEVRGFNSKSKKTFINPPIRSQFDRLIQIFCIFGVVLAIVWRVL</sequence>
<evidence type="ECO:0000313" key="7">
    <source>
        <dbReference type="Proteomes" id="UP000028185"/>
    </source>
</evidence>
<feature type="transmembrane region" description="Helical" evidence="5">
    <location>
        <begin position="65"/>
        <end position="83"/>
    </location>
</feature>
<keyword evidence="4 5" id="KW-0472">Membrane</keyword>
<dbReference type="PANTHER" id="PTHR33514">
    <property type="entry name" value="PROTEIN ABCI12, CHLOROPLASTIC"/>
    <property type="match status" value="1"/>
</dbReference>
<dbReference type="Proteomes" id="UP000028185">
    <property type="component" value="Chromosome"/>
</dbReference>
<evidence type="ECO:0000256" key="4">
    <source>
        <dbReference type="ARBA" id="ARBA00023136"/>
    </source>
</evidence>
<accession>A0A075SG59</accession>
<feature type="transmembrane region" description="Helical" evidence="5">
    <location>
        <begin position="23"/>
        <end position="53"/>
    </location>
</feature>
<reference evidence="6 7" key="1">
    <citation type="journal article" date="2014" name="Genome Announc.">
        <title>Whole-Genome Sequence of Streptococcus suis Serotype 4 Reference Strain 6407.</title>
        <authorList>
            <person name="Wang K."/>
            <person name="Chen J."/>
            <person name="Yao H."/>
            <person name="Lu C."/>
        </authorList>
    </citation>
    <scope>NUCLEOTIDE SEQUENCE [LARGE SCALE GENOMIC DNA]</scope>
    <source>
        <strain evidence="6">6407</strain>
    </source>
</reference>
<evidence type="ECO:0000256" key="1">
    <source>
        <dbReference type="ARBA" id="ARBA00004141"/>
    </source>
</evidence>
<evidence type="ECO:0000256" key="3">
    <source>
        <dbReference type="ARBA" id="ARBA00022989"/>
    </source>
</evidence>
<dbReference type="GO" id="GO:0005886">
    <property type="term" value="C:plasma membrane"/>
    <property type="evidence" value="ECO:0007669"/>
    <property type="project" value="TreeGrafter"/>
</dbReference>
<dbReference type="InterPro" id="IPR003339">
    <property type="entry name" value="ABC/ECF_trnsptr_transmembrane"/>
</dbReference>
<gene>
    <name evidence="6" type="ORF">ID09_04015</name>
</gene>
<dbReference type="PATRIC" id="fig|1214179.4.peg.769"/>
<keyword evidence="2 5" id="KW-0812">Transmembrane</keyword>
<organism evidence="6 7">
    <name type="scientific">Streptococcus suis 6407</name>
    <dbReference type="NCBI Taxonomy" id="1214179"/>
    <lineage>
        <taxon>Bacteria</taxon>
        <taxon>Bacillati</taxon>
        <taxon>Bacillota</taxon>
        <taxon>Bacilli</taxon>
        <taxon>Lactobacillales</taxon>
        <taxon>Streptococcaceae</taxon>
        <taxon>Streptococcus</taxon>
    </lineage>
</organism>
<dbReference type="PANTHER" id="PTHR33514:SF13">
    <property type="entry name" value="PROTEIN ABCI12, CHLOROPLASTIC"/>
    <property type="match status" value="1"/>
</dbReference>
<dbReference type="Pfam" id="PF02361">
    <property type="entry name" value="CbiQ"/>
    <property type="match status" value="1"/>
</dbReference>